<reference evidence="2 3" key="1">
    <citation type="journal article" date="2013" name="Proc. Natl. Acad. Sci. U.S.A.">
        <title>The king cobra genome reveals dynamic gene evolution and adaptation in the snake venom system.</title>
        <authorList>
            <person name="Vonk F.J."/>
            <person name="Casewell N.R."/>
            <person name="Henkel C.V."/>
            <person name="Heimberg A.M."/>
            <person name="Jansen H.J."/>
            <person name="McCleary R.J."/>
            <person name="Kerkkamp H.M."/>
            <person name="Vos R.A."/>
            <person name="Guerreiro I."/>
            <person name="Calvete J.J."/>
            <person name="Wuster W."/>
            <person name="Woods A.E."/>
            <person name="Logan J.M."/>
            <person name="Harrison R.A."/>
            <person name="Castoe T.A."/>
            <person name="de Koning A.P."/>
            <person name="Pollock D.D."/>
            <person name="Yandell M."/>
            <person name="Calderon D."/>
            <person name="Renjifo C."/>
            <person name="Currier R.B."/>
            <person name="Salgado D."/>
            <person name="Pla D."/>
            <person name="Sanz L."/>
            <person name="Hyder A.S."/>
            <person name="Ribeiro J.M."/>
            <person name="Arntzen J.W."/>
            <person name="van den Thillart G.E."/>
            <person name="Boetzer M."/>
            <person name="Pirovano W."/>
            <person name="Dirks R.P."/>
            <person name="Spaink H.P."/>
            <person name="Duboule D."/>
            <person name="McGlinn E."/>
            <person name="Kini R.M."/>
            <person name="Richardson M.K."/>
        </authorList>
    </citation>
    <scope>NUCLEOTIDE SEQUENCE</scope>
    <source>
        <tissue evidence="2">Blood</tissue>
    </source>
</reference>
<name>V8N7V0_OPHHA</name>
<evidence type="ECO:0000313" key="2">
    <source>
        <dbReference type="EMBL" id="ETE57632.1"/>
    </source>
</evidence>
<feature type="compositionally biased region" description="Basic residues" evidence="1">
    <location>
        <begin position="65"/>
        <end position="88"/>
    </location>
</feature>
<evidence type="ECO:0000256" key="1">
    <source>
        <dbReference type="SAM" id="MobiDB-lite"/>
    </source>
</evidence>
<feature type="compositionally biased region" description="Acidic residues" evidence="1">
    <location>
        <begin position="21"/>
        <end position="37"/>
    </location>
</feature>
<feature type="region of interest" description="Disordered" evidence="1">
    <location>
        <begin position="1"/>
        <end position="124"/>
    </location>
</feature>
<feature type="compositionally biased region" description="Basic residues" evidence="1">
    <location>
        <begin position="40"/>
        <end position="56"/>
    </location>
</feature>
<protein>
    <submittedName>
        <fullName evidence="2">Octapeptide-repeat protein T2</fullName>
    </submittedName>
</protein>
<sequence length="376" mass="41629">MRGRGGRRRKRKRRRQRRKEEEEEGGGGGEEEEEEEEEKRKRKRRRRKGRGRRRRRGGGEEEEKRKRKRRRRRRGRRRRRKKKRRGRGKGGGDNTKSQGVGDGQSGRGDLKTQNLLGGGSLQGTVEKGKMATTAVHMELYHKSEVGRVNPARRGPHFPSHLPIPTVHPHKREREGGLRGSMWGLINKFGMNCSMGAVGQPPSDKGCRPPSDKGCMVPGTAMLSGISGIWLADSPKLGTAGSPPTGKAPTGTCAAGPGPTCEGAKWGKFPLAHELVGAGALRRAMDLERENLQLSFLRDFYPTFTRNSTHTSLFPLPLVFPTTTLTRIHHFLVIGLKSPTKVTQLSLVLKAGLELTVTWPASLPSSSGRCQEPTCNP</sequence>
<evidence type="ECO:0000313" key="3">
    <source>
        <dbReference type="Proteomes" id="UP000018936"/>
    </source>
</evidence>
<keyword evidence="3" id="KW-1185">Reference proteome</keyword>
<gene>
    <name evidence="2" type="primary">Srst</name>
    <name evidence="2" type="ORF">L345_16650</name>
</gene>
<comment type="caution">
    <text evidence="2">The sequence shown here is derived from an EMBL/GenBank/DDBJ whole genome shotgun (WGS) entry which is preliminary data.</text>
</comment>
<proteinExistence type="predicted"/>
<organism evidence="2 3">
    <name type="scientific">Ophiophagus hannah</name>
    <name type="common">King cobra</name>
    <name type="synonym">Naja hannah</name>
    <dbReference type="NCBI Taxonomy" id="8665"/>
    <lineage>
        <taxon>Eukaryota</taxon>
        <taxon>Metazoa</taxon>
        <taxon>Chordata</taxon>
        <taxon>Craniata</taxon>
        <taxon>Vertebrata</taxon>
        <taxon>Euteleostomi</taxon>
        <taxon>Lepidosauria</taxon>
        <taxon>Squamata</taxon>
        <taxon>Bifurcata</taxon>
        <taxon>Unidentata</taxon>
        <taxon>Episquamata</taxon>
        <taxon>Toxicofera</taxon>
        <taxon>Serpentes</taxon>
        <taxon>Colubroidea</taxon>
        <taxon>Elapidae</taxon>
        <taxon>Elapinae</taxon>
        <taxon>Ophiophagus</taxon>
    </lineage>
</organism>
<dbReference type="EMBL" id="AZIM01008036">
    <property type="protein sequence ID" value="ETE57632.1"/>
    <property type="molecule type" value="Genomic_DNA"/>
</dbReference>
<accession>V8N7V0</accession>
<feature type="non-terminal residue" evidence="2">
    <location>
        <position position="1"/>
    </location>
</feature>
<dbReference type="Proteomes" id="UP000018936">
    <property type="component" value="Unassembled WGS sequence"/>
</dbReference>
<dbReference type="AlphaFoldDB" id="V8N7V0"/>
<feature type="compositionally biased region" description="Basic residues" evidence="1">
    <location>
        <begin position="1"/>
        <end position="17"/>
    </location>
</feature>